<comment type="caution">
    <text evidence="16">The sequence shown here is derived from an EMBL/GenBank/DDBJ whole genome shotgun (WGS) entry which is preliminary data.</text>
</comment>
<evidence type="ECO:0000313" key="17">
    <source>
        <dbReference type="Proteomes" id="UP000663838"/>
    </source>
</evidence>
<sequence>MSLQIKFITKLQKFSVPDTTLVIPCSTTNSQLDAILKGLLQRTVSSNVLSKLLFDFLCFNKLIRSSLEEHIKEKDESLLETIIEIEYIEKFQGPQPEDALIHDIWILDCQALSDSILVASYDTKVHLWNNQREHIASLPGHAAPVRSLAFIYSDEGEHEFISGPHDQTILIWKYDQN</sequence>
<evidence type="ECO:0000259" key="6">
    <source>
        <dbReference type="Pfam" id="PF08154"/>
    </source>
</evidence>
<proteinExistence type="predicted"/>
<dbReference type="Gene3D" id="2.130.10.10">
    <property type="entry name" value="YVTN repeat-like/Quinoprotein amine dehydrogenase"/>
    <property type="match status" value="1"/>
</dbReference>
<evidence type="ECO:0000313" key="7">
    <source>
        <dbReference type="EMBL" id="CAF3311050.1"/>
    </source>
</evidence>
<dbReference type="Pfam" id="PF00400">
    <property type="entry name" value="WD40"/>
    <property type="match status" value="1"/>
</dbReference>
<evidence type="ECO:0000256" key="3">
    <source>
        <dbReference type="ARBA" id="ARBA00022737"/>
    </source>
</evidence>
<accession>A0A821VMX4</accession>
<dbReference type="AlphaFoldDB" id="A0A821VMX4"/>
<evidence type="ECO:0000313" key="9">
    <source>
        <dbReference type="EMBL" id="CAF3441034.1"/>
    </source>
</evidence>
<feature type="domain" description="NLE" evidence="6">
    <location>
        <begin position="3"/>
        <end position="71"/>
    </location>
</feature>
<dbReference type="Proteomes" id="UP000663851">
    <property type="component" value="Unassembled WGS sequence"/>
</dbReference>
<dbReference type="SUPFAM" id="SSF50978">
    <property type="entry name" value="WD40 repeat-like"/>
    <property type="match status" value="1"/>
</dbReference>
<dbReference type="Proteomes" id="UP000663825">
    <property type="component" value="Unassembled WGS sequence"/>
</dbReference>
<dbReference type="EMBL" id="CAJOBQ010005688">
    <property type="protein sequence ID" value="CAF4660529.1"/>
    <property type="molecule type" value="Genomic_DNA"/>
</dbReference>
<evidence type="ECO:0000256" key="1">
    <source>
        <dbReference type="ARBA" id="ARBA00004123"/>
    </source>
</evidence>
<reference evidence="16" key="1">
    <citation type="submission" date="2021-02" db="EMBL/GenBank/DDBJ databases">
        <authorList>
            <person name="Nowell W R."/>
        </authorList>
    </citation>
    <scope>NUCLEOTIDE SEQUENCE</scope>
</reference>
<evidence type="ECO:0000313" key="13">
    <source>
        <dbReference type="EMBL" id="CAF4557236.1"/>
    </source>
</evidence>
<dbReference type="EMBL" id="CAJOBS010006267">
    <property type="protein sequence ID" value="CAF4910920.1"/>
    <property type="molecule type" value="Genomic_DNA"/>
</dbReference>
<evidence type="ECO:0000313" key="12">
    <source>
        <dbReference type="EMBL" id="CAF4358989.1"/>
    </source>
</evidence>
<dbReference type="InterPro" id="IPR015943">
    <property type="entry name" value="WD40/YVTN_repeat-like_dom_sf"/>
</dbReference>
<keyword evidence="2 5" id="KW-0853">WD repeat</keyword>
<dbReference type="InterPro" id="IPR036322">
    <property type="entry name" value="WD40_repeat_dom_sf"/>
</dbReference>
<keyword evidence="18" id="KW-1185">Reference proteome</keyword>
<dbReference type="EMBL" id="CAJNYV010002270">
    <property type="protein sequence ID" value="CAF3467917.1"/>
    <property type="molecule type" value="Genomic_DNA"/>
</dbReference>
<dbReference type="SMART" id="SM00320">
    <property type="entry name" value="WD40"/>
    <property type="match status" value="2"/>
</dbReference>
<dbReference type="Proteomes" id="UP000663848">
    <property type="component" value="Unassembled WGS sequence"/>
</dbReference>
<evidence type="ECO:0000313" key="16">
    <source>
        <dbReference type="EMBL" id="CAF4910920.1"/>
    </source>
</evidence>
<keyword evidence="4" id="KW-0539">Nucleus</keyword>
<evidence type="ECO:0000256" key="2">
    <source>
        <dbReference type="ARBA" id="ARBA00022574"/>
    </source>
</evidence>
<evidence type="ECO:0000256" key="5">
    <source>
        <dbReference type="PROSITE-ProRule" id="PRU00221"/>
    </source>
</evidence>
<evidence type="ECO:0000313" key="11">
    <source>
        <dbReference type="EMBL" id="CAF3726927.1"/>
    </source>
</evidence>
<dbReference type="EMBL" id="CAJOBR010008791">
    <property type="protein sequence ID" value="CAF4884274.1"/>
    <property type="molecule type" value="Genomic_DNA"/>
</dbReference>
<dbReference type="GO" id="GO:0005634">
    <property type="term" value="C:nucleus"/>
    <property type="evidence" value="ECO:0007669"/>
    <property type="project" value="UniProtKB-SubCell"/>
</dbReference>
<dbReference type="EMBL" id="CAJNXB010005691">
    <property type="protein sequence ID" value="CAF3441034.1"/>
    <property type="molecule type" value="Genomic_DNA"/>
</dbReference>
<dbReference type="InterPro" id="IPR001680">
    <property type="entry name" value="WD40_rpt"/>
</dbReference>
<dbReference type="Proteomes" id="UP000663838">
    <property type="component" value="Unassembled WGS sequence"/>
</dbReference>
<keyword evidence="3" id="KW-0677">Repeat</keyword>
<dbReference type="Proteomes" id="UP000663873">
    <property type="component" value="Unassembled WGS sequence"/>
</dbReference>
<dbReference type="EMBL" id="CAJNYU010000007">
    <property type="protein sequence ID" value="CAF3311050.1"/>
    <property type="molecule type" value="Genomic_DNA"/>
</dbReference>
<comment type="subcellular location">
    <subcellularLocation>
        <location evidence="1">Nucleus</location>
    </subcellularLocation>
</comment>
<dbReference type="Proteomes" id="UP000663869">
    <property type="component" value="Unassembled WGS sequence"/>
</dbReference>
<evidence type="ECO:0000313" key="14">
    <source>
        <dbReference type="EMBL" id="CAF4660529.1"/>
    </source>
</evidence>
<feature type="repeat" description="WD" evidence="5">
    <location>
        <begin position="138"/>
        <end position="177"/>
    </location>
</feature>
<evidence type="ECO:0000313" key="15">
    <source>
        <dbReference type="EMBL" id="CAF4884274.1"/>
    </source>
</evidence>
<dbReference type="PROSITE" id="PS50294">
    <property type="entry name" value="WD_REPEATS_REGION"/>
    <property type="match status" value="1"/>
</dbReference>
<dbReference type="EMBL" id="CAJNYT010005295">
    <property type="protein sequence ID" value="CAF3726927.1"/>
    <property type="molecule type" value="Genomic_DNA"/>
</dbReference>
<evidence type="ECO:0000313" key="8">
    <source>
        <dbReference type="EMBL" id="CAF3327280.1"/>
    </source>
</evidence>
<dbReference type="OrthoDB" id="10251381at2759"/>
<dbReference type="EMBL" id="CAJOBP010002512">
    <property type="protein sequence ID" value="CAF4358989.1"/>
    <property type="molecule type" value="Genomic_DNA"/>
</dbReference>
<dbReference type="Proteomes" id="UP000663862">
    <property type="component" value="Unassembled WGS sequence"/>
</dbReference>
<dbReference type="Proteomes" id="UP000663865">
    <property type="component" value="Unassembled WGS sequence"/>
</dbReference>
<organism evidence="16 17">
    <name type="scientific">Rotaria socialis</name>
    <dbReference type="NCBI Taxonomy" id="392032"/>
    <lineage>
        <taxon>Eukaryota</taxon>
        <taxon>Metazoa</taxon>
        <taxon>Spiralia</taxon>
        <taxon>Gnathifera</taxon>
        <taxon>Rotifera</taxon>
        <taxon>Eurotatoria</taxon>
        <taxon>Bdelloidea</taxon>
        <taxon>Philodinida</taxon>
        <taxon>Philodinidae</taxon>
        <taxon>Rotaria</taxon>
    </lineage>
</organism>
<protein>
    <recommendedName>
        <fullName evidence="6">NLE domain-containing protein</fullName>
    </recommendedName>
</protein>
<name>A0A821VMX4_9BILA</name>
<dbReference type="InterPro" id="IPR012972">
    <property type="entry name" value="NLE"/>
</dbReference>
<evidence type="ECO:0000256" key="4">
    <source>
        <dbReference type="ARBA" id="ARBA00023242"/>
    </source>
</evidence>
<evidence type="ECO:0000313" key="18">
    <source>
        <dbReference type="Proteomes" id="UP000663873"/>
    </source>
</evidence>
<dbReference type="EMBL" id="CAJOBO010006161">
    <property type="protein sequence ID" value="CAF4557236.1"/>
    <property type="molecule type" value="Genomic_DNA"/>
</dbReference>
<dbReference type="Proteomes" id="UP000663872">
    <property type="component" value="Unassembled WGS sequence"/>
</dbReference>
<evidence type="ECO:0000313" key="10">
    <source>
        <dbReference type="EMBL" id="CAF3467917.1"/>
    </source>
</evidence>
<dbReference type="Pfam" id="PF08154">
    <property type="entry name" value="NLE"/>
    <property type="match status" value="1"/>
</dbReference>
<dbReference type="PROSITE" id="PS50082">
    <property type="entry name" value="WD_REPEATS_2"/>
    <property type="match status" value="1"/>
</dbReference>
<dbReference type="EMBL" id="CAJNYD010001270">
    <property type="protein sequence ID" value="CAF3327280.1"/>
    <property type="molecule type" value="Genomic_DNA"/>
</dbReference>
<gene>
    <name evidence="7" type="ORF">FME351_LOCUS405</name>
    <name evidence="11" type="ORF">GRG538_LOCUS30011</name>
    <name evidence="13" type="ORF">HFQ381_LOCUS31236</name>
    <name evidence="10" type="ORF">KIK155_LOCUS13597</name>
    <name evidence="8" type="ORF">LUA448_LOCUS10614</name>
    <name evidence="15" type="ORF">QYT958_LOCUS29598</name>
    <name evidence="9" type="ORF">TIS948_LOCUS31193</name>
    <name evidence="16" type="ORF">TOA249_LOCUS31383</name>
    <name evidence="14" type="ORF">TSG867_LOCUS31321</name>
    <name evidence="12" type="ORF">UJA718_LOCUS16309</name>
</gene>
<dbReference type="Proteomes" id="UP000663833">
    <property type="component" value="Unassembled WGS sequence"/>
</dbReference>